<feature type="region of interest" description="Disordered" evidence="1">
    <location>
        <begin position="195"/>
        <end position="219"/>
    </location>
</feature>
<name>A0A9W8ZCU3_9PLEO</name>
<dbReference type="EMBL" id="JAPEVA010000037">
    <property type="protein sequence ID" value="KAJ4405093.1"/>
    <property type="molecule type" value="Genomic_DNA"/>
</dbReference>
<feature type="compositionally biased region" description="Low complexity" evidence="1">
    <location>
        <begin position="476"/>
        <end position="494"/>
    </location>
</feature>
<feature type="region of interest" description="Disordered" evidence="1">
    <location>
        <begin position="119"/>
        <end position="140"/>
    </location>
</feature>
<dbReference type="Proteomes" id="UP001140510">
    <property type="component" value="Unassembled WGS sequence"/>
</dbReference>
<gene>
    <name evidence="2" type="ORF">N0V91_005455</name>
</gene>
<reference evidence="2" key="1">
    <citation type="submission" date="2022-10" db="EMBL/GenBank/DDBJ databases">
        <title>Tapping the CABI collections for fungal endophytes: first genome assemblies for Collariella, Neodidymelliopsis, Ascochyta clinopodiicola, Didymella pomorum, Didymosphaeria variabile, Neocosmospora piperis and Neocucurbitaria cava.</title>
        <authorList>
            <person name="Hill R."/>
        </authorList>
    </citation>
    <scope>NUCLEOTIDE SEQUENCE</scope>
    <source>
        <strain evidence="2">IMI 355091</strain>
    </source>
</reference>
<feature type="compositionally biased region" description="Basic and acidic residues" evidence="1">
    <location>
        <begin position="236"/>
        <end position="252"/>
    </location>
</feature>
<feature type="compositionally biased region" description="Polar residues" evidence="1">
    <location>
        <begin position="327"/>
        <end position="337"/>
    </location>
</feature>
<dbReference type="AlphaFoldDB" id="A0A9W8ZCU3"/>
<comment type="caution">
    <text evidence="2">The sequence shown here is derived from an EMBL/GenBank/DDBJ whole genome shotgun (WGS) entry which is preliminary data.</text>
</comment>
<evidence type="ECO:0000313" key="3">
    <source>
        <dbReference type="Proteomes" id="UP001140510"/>
    </source>
</evidence>
<dbReference type="OrthoDB" id="3922633at2759"/>
<proteinExistence type="predicted"/>
<evidence type="ECO:0000256" key="1">
    <source>
        <dbReference type="SAM" id="MobiDB-lite"/>
    </source>
</evidence>
<sequence>MLSPTGTQVLVDTTTGVVMKEQGASDSLYYDYNEQFEREQILEPEVNPISTGFVTDIKTIQEERVSTVPPATPARGTWTSGTARISNTAIPGIVELPASPVARRITRDMILQALEPASTAENVADTADTPSTDDESEFAQHGAIHDAQRTTLASAGMHDLGEIKRFSILSQANTSVVDSSTLDFAVRYSIPLVTGAQVGSDPTPKSDGEPPLPPSTALGTEVDMSDLLAGYQHTEYRHEDDEGPKEKEKEMEPDAASIKDQVSESSSNHAHKSSDPQSFKSATDVLKSDSADVEPEKDDNAKSYKSFPDAATEKELSVKEVDAHSFKTAQDTGTPGRSVSMPAAKPLPAAHAESPPVPPRESSASKEAQRSMGVASFLFKRWGKKTTKDEDLKKTSNSSRETLQAPRPTDSVNSSQQSLVDAIATPEKAMFKENAVPAKTKDVVSDCAPPQVYNAVVAPSVHQHSFSSLSPAVVKPSSVYSPQDSSSRSRVQSSFADVPKAVDNRRDSQITTHLVWHGRKSLNLSNPTACTSELHLPLPTSNEDTTTDLRLSQYRYPGSLHYLPDLKEDSHEGSSLNTSASNLKNSNFRCPFGIPGGVRPSVDESALFSRRSSLGSYRRSALGSAMSHSHGLPSMNFSRMDLFDKLDEELHPRNSRSLDQLPVEVPDPRESIPQRTVSAGEMREKYRSLCDKLGQFNTPKHSASTEMTNMLLMRRALSPELLAEIDRVTVPSVKGLTERLSEFLPSLREYYKLGDQGQLTAEEAIMGHAMENIHEVGGPVQKRSSARLRPIPGSPNLVMMDDALYELRSKETENVVVVVQRDEGVDDARGEYRASESKAASAKHPKTTIAELEAQSPAISRPRAFTVRNQNLRASVESGLTRSLRSFSSSPTKTDTRPWNSDRNYPWATLNIPSVDISLPRPTAVRHSPRPGPSHLRNNISDTSIVGTFTLPVGSPFGTDSNSNSSAHARQLQRFSVFGRNGDQPHAVGERYPTSALNPPTAIFRDNFSTSDMSEDGTEPQIVRKGKFSLKKRLSSARNAALENNAWATNKSAAASNTPPGLSSPESTHLSANLILQDTAGEARAFTSNRHTFRGAEGMPTVVYHRHRLIGHLKRWWHKGGDLIRSLSRRSHAASSRL</sequence>
<feature type="compositionally biased region" description="Basic and acidic residues" evidence="1">
    <location>
        <begin position="311"/>
        <end position="325"/>
    </location>
</feature>
<accession>A0A9W8ZCU3</accession>
<feature type="region of interest" description="Disordered" evidence="1">
    <location>
        <begin position="472"/>
        <end position="504"/>
    </location>
</feature>
<feature type="region of interest" description="Disordered" evidence="1">
    <location>
        <begin position="236"/>
        <end position="371"/>
    </location>
</feature>
<protein>
    <submittedName>
        <fullName evidence="2">Uncharacterized protein</fullName>
    </submittedName>
</protein>
<feature type="region of interest" description="Disordered" evidence="1">
    <location>
        <begin position="386"/>
        <end position="418"/>
    </location>
</feature>
<organism evidence="2 3">
    <name type="scientific">Didymella pomorum</name>
    <dbReference type="NCBI Taxonomy" id="749634"/>
    <lineage>
        <taxon>Eukaryota</taxon>
        <taxon>Fungi</taxon>
        <taxon>Dikarya</taxon>
        <taxon>Ascomycota</taxon>
        <taxon>Pezizomycotina</taxon>
        <taxon>Dothideomycetes</taxon>
        <taxon>Pleosporomycetidae</taxon>
        <taxon>Pleosporales</taxon>
        <taxon>Pleosporineae</taxon>
        <taxon>Didymellaceae</taxon>
        <taxon>Didymella</taxon>
    </lineage>
</organism>
<keyword evidence="3" id="KW-1185">Reference proteome</keyword>
<evidence type="ECO:0000313" key="2">
    <source>
        <dbReference type="EMBL" id="KAJ4405093.1"/>
    </source>
</evidence>